<feature type="region of interest" description="Disordered" evidence="1">
    <location>
        <begin position="85"/>
        <end position="113"/>
    </location>
</feature>
<name>A0AAP0E8A2_9MAGN</name>
<feature type="compositionally biased region" description="Polar residues" evidence="1">
    <location>
        <begin position="100"/>
        <end position="113"/>
    </location>
</feature>
<evidence type="ECO:0000313" key="3">
    <source>
        <dbReference type="Proteomes" id="UP001419268"/>
    </source>
</evidence>
<evidence type="ECO:0000256" key="1">
    <source>
        <dbReference type="SAM" id="MobiDB-lite"/>
    </source>
</evidence>
<dbReference type="EMBL" id="JBBNAG010000012">
    <property type="protein sequence ID" value="KAK9088491.1"/>
    <property type="molecule type" value="Genomic_DNA"/>
</dbReference>
<feature type="compositionally biased region" description="Gly residues" evidence="1">
    <location>
        <begin position="16"/>
        <end position="30"/>
    </location>
</feature>
<organism evidence="2 3">
    <name type="scientific">Stephania cephalantha</name>
    <dbReference type="NCBI Taxonomy" id="152367"/>
    <lineage>
        <taxon>Eukaryota</taxon>
        <taxon>Viridiplantae</taxon>
        <taxon>Streptophyta</taxon>
        <taxon>Embryophyta</taxon>
        <taxon>Tracheophyta</taxon>
        <taxon>Spermatophyta</taxon>
        <taxon>Magnoliopsida</taxon>
        <taxon>Ranunculales</taxon>
        <taxon>Menispermaceae</taxon>
        <taxon>Menispermoideae</taxon>
        <taxon>Cissampelideae</taxon>
        <taxon>Stephania</taxon>
    </lineage>
</organism>
<dbReference type="AlphaFoldDB" id="A0AAP0E8A2"/>
<protein>
    <submittedName>
        <fullName evidence="2">Uncharacterized protein</fullName>
    </submittedName>
</protein>
<accession>A0AAP0E8A2</accession>
<gene>
    <name evidence="2" type="ORF">Scep_027573</name>
</gene>
<keyword evidence="3" id="KW-1185">Reference proteome</keyword>
<feature type="region of interest" description="Disordered" evidence="1">
    <location>
        <begin position="1"/>
        <end position="59"/>
    </location>
</feature>
<sequence>MARSSGRRRQSEAVGSGYGSGGGGSGGGGEMAVVVLMGSRDSGRRGGTEDADGAEARTTRMMRIVRRRVRRGGAWIAAPASVESSCKGVRSSGGDRWQTAAPTSSATETINPT</sequence>
<dbReference type="Proteomes" id="UP001419268">
    <property type="component" value="Unassembled WGS sequence"/>
</dbReference>
<feature type="compositionally biased region" description="Basic and acidic residues" evidence="1">
    <location>
        <begin position="41"/>
        <end position="58"/>
    </location>
</feature>
<evidence type="ECO:0000313" key="2">
    <source>
        <dbReference type="EMBL" id="KAK9088491.1"/>
    </source>
</evidence>
<reference evidence="2 3" key="1">
    <citation type="submission" date="2024-01" db="EMBL/GenBank/DDBJ databases">
        <title>Genome assemblies of Stephania.</title>
        <authorList>
            <person name="Yang L."/>
        </authorList>
    </citation>
    <scope>NUCLEOTIDE SEQUENCE [LARGE SCALE GENOMIC DNA]</scope>
    <source>
        <strain evidence="2">JXDWG</strain>
        <tissue evidence="2">Leaf</tissue>
    </source>
</reference>
<proteinExistence type="predicted"/>
<comment type="caution">
    <text evidence="2">The sequence shown here is derived from an EMBL/GenBank/DDBJ whole genome shotgun (WGS) entry which is preliminary data.</text>
</comment>